<keyword evidence="1" id="KW-1133">Transmembrane helix</keyword>
<keyword evidence="1" id="KW-0812">Transmembrane</keyword>
<accession>A0AAP0BQZ6</accession>
<keyword evidence="4" id="KW-1185">Reference proteome</keyword>
<dbReference type="PROSITE" id="PS51257">
    <property type="entry name" value="PROKAR_LIPOPROTEIN"/>
    <property type="match status" value="1"/>
</dbReference>
<dbReference type="EMBL" id="JBBWWQ010000004">
    <property type="protein sequence ID" value="KAK8948458.1"/>
    <property type="molecule type" value="Genomic_DNA"/>
</dbReference>
<evidence type="ECO:0000313" key="3">
    <source>
        <dbReference type="EMBL" id="KAK8948458.1"/>
    </source>
</evidence>
<dbReference type="Proteomes" id="UP001418222">
    <property type="component" value="Unassembled WGS sequence"/>
</dbReference>
<feature type="transmembrane region" description="Helical" evidence="1">
    <location>
        <begin position="44"/>
        <end position="63"/>
    </location>
</feature>
<keyword evidence="1" id="KW-0472">Membrane</keyword>
<feature type="chain" id="PRO_5043038760" evidence="2">
    <location>
        <begin position="21"/>
        <end position="64"/>
    </location>
</feature>
<protein>
    <submittedName>
        <fullName evidence="3">Uncharacterized protein</fullName>
    </submittedName>
</protein>
<reference evidence="3 4" key="1">
    <citation type="journal article" date="2022" name="Nat. Plants">
        <title>Genomes of leafy and leafless Platanthera orchids illuminate the evolution of mycoheterotrophy.</title>
        <authorList>
            <person name="Li M.H."/>
            <person name="Liu K.W."/>
            <person name="Li Z."/>
            <person name="Lu H.C."/>
            <person name="Ye Q.L."/>
            <person name="Zhang D."/>
            <person name="Wang J.Y."/>
            <person name="Li Y.F."/>
            <person name="Zhong Z.M."/>
            <person name="Liu X."/>
            <person name="Yu X."/>
            <person name="Liu D.K."/>
            <person name="Tu X.D."/>
            <person name="Liu B."/>
            <person name="Hao Y."/>
            <person name="Liao X.Y."/>
            <person name="Jiang Y.T."/>
            <person name="Sun W.H."/>
            <person name="Chen J."/>
            <person name="Chen Y.Q."/>
            <person name="Ai Y."/>
            <person name="Zhai J.W."/>
            <person name="Wu S.S."/>
            <person name="Zhou Z."/>
            <person name="Hsiao Y.Y."/>
            <person name="Wu W.L."/>
            <person name="Chen Y.Y."/>
            <person name="Lin Y.F."/>
            <person name="Hsu J.L."/>
            <person name="Li C.Y."/>
            <person name="Wang Z.W."/>
            <person name="Zhao X."/>
            <person name="Zhong W.Y."/>
            <person name="Ma X.K."/>
            <person name="Ma L."/>
            <person name="Huang J."/>
            <person name="Chen G.Z."/>
            <person name="Huang M.Z."/>
            <person name="Huang L."/>
            <person name="Peng D.H."/>
            <person name="Luo Y.B."/>
            <person name="Zou S.Q."/>
            <person name="Chen S.P."/>
            <person name="Lan S."/>
            <person name="Tsai W.C."/>
            <person name="Van de Peer Y."/>
            <person name="Liu Z.J."/>
        </authorList>
    </citation>
    <scope>NUCLEOTIDE SEQUENCE [LARGE SCALE GENOMIC DNA]</scope>
    <source>
        <strain evidence="3">Lor287</strain>
    </source>
</reference>
<organism evidence="3 4">
    <name type="scientific">Platanthera zijinensis</name>
    <dbReference type="NCBI Taxonomy" id="2320716"/>
    <lineage>
        <taxon>Eukaryota</taxon>
        <taxon>Viridiplantae</taxon>
        <taxon>Streptophyta</taxon>
        <taxon>Embryophyta</taxon>
        <taxon>Tracheophyta</taxon>
        <taxon>Spermatophyta</taxon>
        <taxon>Magnoliopsida</taxon>
        <taxon>Liliopsida</taxon>
        <taxon>Asparagales</taxon>
        <taxon>Orchidaceae</taxon>
        <taxon>Orchidoideae</taxon>
        <taxon>Orchideae</taxon>
        <taxon>Orchidinae</taxon>
        <taxon>Platanthera</taxon>
    </lineage>
</organism>
<gene>
    <name evidence="3" type="ORF">KSP39_PZI005825</name>
</gene>
<dbReference type="AlphaFoldDB" id="A0AAP0BQZ6"/>
<keyword evidence="2" id="KW-0732">Signal</keyword>
<evidence type="ECO:0000256" key="2">
    <source>
        <dbReference type="SAM" id="SignalP"/>
    </source>
</evidence>
<evidence type="ECO:0000313" key="4">
    <source>
        <dbReference type="Proteomes" id="UP001418222"/>
    </source>
</evidence>
<sequence length="64" mass="6036">MATFRAKALSFLAIAGMASACLVGVAAAADSPAPSPDAGAATNLIPATAAILLSSAAFFGALLG</sequence>
<feature type="signal peptide" evidence="2">
    <location>
        <begin position="1"/>
        <end position="20"/>
    </location>
</feature>
<name>A0AAP0BQZ6_9ASPA</name>
<evidence type="ECO:0000256" key="1">
    <source>
        <dbReference type="SAM" id="Phobius"/>
    </source>
</evidence>
<comment type="caution">
    <text evidence="3">The sequence shown here is derived from an EMBL/GenBank/DDBJ whole genome shotgun (WGS) entry which is preliminary data.</text>
</comment>
<proteinExistence type="predicted"/>